<proteinExistence type="predicted"/>
<evidence type="ECO:0000313" key="3">
    <source>
        <dbReference type="Proteomes" id="UP000320648"/>
    </source>
</evidence>
<reference evidence="2 3" key="1">
    <citation type="submission" date="2019-07" db="EMBL/GenBank/DDBJ databases">
        <title>Draft genome of C. aurimucosum strain 15-4290.</title>
        <authorList>
            <person name="Pacheco L.G.C."/>
            <person name="Aguiar E.R.G.R."/>
            <person name="Navas J."/>
            <person name="Santos C.S."/>
            <person name="Rocha D.J.P.G."/>
        </authorList>
    </citation>
    <scope>NUCLEOTIDE SEQUENCE [LARGE SCALE GENOMIC DNA]</scope>
    <source>
        <strain evidence="2 3">15-4290</strain>
    </source>
</reference>
<name>A0A558IHK5_9CORY</name>
<dbReference type="EMBL" id="VMTX01000024">
    <property type="protein sequence ID" value="TVU80875.1"/>
    <property type="molecule type" value="Genomic_DNA"/>
</dbReference>
<accession>A0A558IHK5</accession>
<evidence type="ECO:0000256" key="1">
    <source>
        <dbReference type="SAM" id="Phobius"/>
    </source>
</evidence>
<dbReference type="RefSeq" id="WP_158382095.1">
    <property type="nucleotide sequence ID" value="NZ_VMTX01000024.1"/>
</dbReference>
<feature type="transmembrane region" description="Helical" evidence="1">
    <location>
        <begin position="15"/>
        <end position="34"/>
    </location>
</feature>
<dbReference type="Proteomes" id="UP000320648">
    <property type="component" value="Unassembled WGS sequence"/>
</dbReference>
<feature type="transmembrane region" description="Helical" evidence="1">
    <location>
        <begin position="74"/>
        <end position="96"/>
    </location>
</feature>
<dbReference type="AlphaFoldDB" id="A0A558IHK5"/>
<protein>
    <submittedName>
        <fullName evidence="2">Uncharacterized protein</fullName>
    </submittedName>
</protein>
<keyword evidence="1" id="KW-0472">Membrane</keyword>
<evidence type="ECO:0000313" key="2">
    <source>
        <dbReference type="EMBL" id="TVU80875.1"/>
    </source>
</evidence>
<gene>
    <name evidence="2" type="ORF">FQN05_12560</name>
</gene>
<organism evidence="2 3">
    <name type="scientific">Corynebacterium aurimucosum</name>
    <dbReference type="NCBI Taxonomy" id="169292"/>
    <lineage>
        <taxon>Bacteria</taxon>
        <taxon>Bacillati</taxon>
        <taxon>Actinomycetota</taxon>
        <taxon>Actinomycetes</taxon>
        <taxon>Mycobacteriales</taxon>
        <taxon>Corynebacteriaceae</taxon>
        <taxon>Corynebacterium</taxon>
    </lineage>
</organism>
<comment type="caution">
    <text evidence="2">The sequence shown here is derived from an EMBL/GenBank/DDBJ whole genome shotgun (WGS) entry which is preliminary data.</text>
</comment>
<keyword evidence="1" id="KW-1133">Transmembrane helix</keyword>
<feature type="transmembrane region" description="Helical" evidence="1">
    <location>
        <begin position="41"/>
        <end position="62"/>
    </location>
</feature>
<sequence>METKKSFTLDQRIKAATTVFAVMAIANCVLLLVFRMSGQDIAFSTAVGVPILAGLTLGGLFALTMSQATFNVQLTFWILTSIVSALAFAVATHMIFF</sequence>
<keyword evidence="1" id="KW-0812">Transmembrane</keyword>